<protein>
    <recommendedName>
        <fullName evidence="4">Outer membrane protein beta-barrel domain-containing protein</fullName>
    </recommendedName>
</protein>
<dbReference type="Pfam" id="PF13505">
    <property type="entry name" value="OMP_b-brl"/>
    <property type="match status" value="1"/>
</dbReference>
<sequence length="278" mass="28630">MRKLLVVAIAASTATTPALARDGVGYVGIEGGLMKVEDIEFDFEDDADSIDNLFGVDVKTGFDVAFVGGHDFGTIRVEGEVGYKRASLDEVRVDQSVIPASNLEADGRARVLSGMVNLLLDFGADNGLSGFVGGGAGIARVKMRGDLSGTGTGGIGVSDLGFSGSDRGFAWQGVAGVRTAVTGNIDLGLKYRFFNTKFELEGGGEQLSDRFRSHALLASLTYNFAAPPAPPPAPAPPPPPPPPPATQTCPDGSVILATDSCPVPPSPPPPPPPAPERG</sequence>
<dbReference type="InterPro" id="IPR027385">
    <property type="entry name" value="Beta-barrel_OMP"/>
</dbReference>
<reference evidence="5" key="1">
    <citation type="submission" date="2020-02" db="EMBL/GenBank/DDBJ databases">
        <authorList>
            <person name="Meier V. D."/>
        </authorList>
    </citation>
    <scope>NUCLEOTIDE SEQUENCE</scope>
    <source>
        <strain evidence="5">AVDCRST_MAG09</strain>
    </source>
</reference>
<dbReference type="GO" id="GO:0030041">
    <property type="term" value="P:actin filament polymerization"/>
    <property type="evidence" value="ECO:0007669"/>
    <property type="project" value="TreeGrafter"/>
</dbReference>
<feature type="chain" id="PRO_5026922006" description="Outer membrane protein beta-barrel domain-containing protein" evidence="3">
    <location>
        <begin position="21"/>
        <end position="278"/>
    </location>
</feature>
<evidence type="ECO:0000256" key="3">
    <source>
        <dbReference type="SAM" id="SignalP"/>
    </source>
</evidence>
<organism evidence="5">
    <name type="scientific">uncultured Sphingomonas sp</name>
    <dbReference type="NCBI Taxonomy" id="158754"/>
    <lineage>
        <taxon>Bacteria</taxon>
        <taxon>Pseudomonadati</taxon>
        <taxon>Pseudomonadota</taxon>
        <taxon>Alphaproteobacteria</taxon>
        <taxon>Sphingomonadales</taxon>
        <taxon>Sphingomonadaceae</taxon>
        <taxon>Sphingomonas</taxon>
        <taxon>environmental samples</taxon>
    </lineage>
</organism>
<feature type="signal peptide" evidence="3">
    <location>
        <begin position="1"/>
        <end position="20"/>
    </location>
</feature>
<name>A0A6J4SZM4_9SPHN</name>
<feature type="domain" description="Outer membrane protein beta-barrel" evidence="4">
    <location>
        <begin position="7"/>
        <end position="224"/>
    </location>
</feature>
<evidence type="ECO:0000313" key="5">
    <source>
        <dbReference type="EMBL" id="CAA9509731.1"/>
    </source>
</evidence>
<proteinExistence type="predicted"/>
<dbReference type="GO" id="GO:0005884">
    <property type="term" value="C:actin filament"/>
    <property type="evidence" value="ECO:0007669"/>
    <property type="project" value="TreeGrafter"/>
</dbReference>
<keyword evidence="1 3" id="KW-0732">Signal</keyword>
<dbReference type="PANTHER" id="PTHR45691">
    <property type="entry name" value="PROTEIN DIAPHANOUS"/>
    <property type="match status" value="1"/>
</dbReference>
<dbReference type="AlphaFoldDB" id="A0A6J4SZM4"/>
<dbReference type="InterPro" id="IPR011250">
    <property type="entry name" value="OMP/PagP_B-barrel"/>
</dbReference>
<feature type="compositionally biased region" description="Pro residues" evidence="2">
    <location>
        <begin position="262"/>
        <end position="278"/>
    </location>
</feature>
<evidence type="ECO:0000256" key="2">
    <source>
        <dbReference type="SAM" id="MobiDB-lite"/>
    </source>
</evidence>
<dbReference type="Gene3D" id="2.40.160.20">
    <property type="match status" value="1"/>
</dbReference>
<accession>A0A6J4SZM4</accession>
<dbReference type="InterPro" id="IPR051412">
    <property type="entry name" value="Formin_Homology_Diaphanous_sf"/>
</dbReference>
<feature type="compositionally biased region" description="Pro residues" evidence="2">
    <location>
        <begin position="227"/>
        <end position="245"/>
    </location>
</feature>
<gene>
    <name evidence="5" type="ORF">AVDCRST_MAG09-1520</name>
</gene>
<evidence type="ECO:0000256" key="1">
    <source>
        <dbReference type="ARBA" id="ARBA00022729"/>
    </source>
</evidence>
<dbReference type="PANTHER" id="PTHR45691:SF1">
    <property type="entry name" value="FH2 DOMAIN-CONTAINING PROTEIN 1-RELATED"/>
    <property type="match status" value="1"/>
</dbReference>
<dbReference type="SUPFAM" id="SSF56925">
    <property type="entry name" value="OMPA-like"/>
    <property type="match status" value="1"/>
</dbReference>
<dbReference type="EMBL" id="CADCVZ010000030">
    <property type="protein sequence ID" value="CAA9509731.1"/>
    <property type="molecule type" value="Genomic_DNA"/>
</dbReference>
<feature type="region of interest" description="Disordered" evidence="2">
    <location>
        <begin position="227"/>
        <end position="278"/>
    </location>
</feature>
<evidence type="ECO:0000259" key="4">
    <source>
        <dbReference type="Pfam" id="PF13505"/>
    </source>
</evidence>